<feature type="compositionally biased region" description="Polar residues" evidence="1">
    <location>
        <begin position="50"/>
        <end position="59"/>
    </location>
</feature>
<dbReference type="AlphaFoldDB" id="A0A6C0J200"/>
<accession>A0A6C0J200</accession>
<sequence>MRIRQRLNPSLAPPQPSPTPQVARPISIPVEDPCHESMKKQVLSSGVLPASSSYSSGGQRDTRWSDSGRGDSRAAPPLHLPAL</sequence>
<feature type="compositionally biased region" description="Basic and acidic residues" evidence="1">
    <location>
        <begin position="60"/>
        <end position="72"/>
    </location>
</feature>
<protein>
    <submittedName>
        <fullName evidence="2">Uncharacterized protein</fullName>
    </submittedName>
</protein>
<name>A0A6C0J200_9ZZZZ</name>
<proteinExistence type="predicted"/>
<feature type="region of interest" description="Disordered" evidence="1">
    <location>
        <begin position="1"/>
        <end position="83"/>
    </location>
</feature>
<dbReference type="EMBL" id="MN740283">
    <property type="protein sequence ID" value="QHT97673.1"/>
    <property type="molecule type" value="Genomic_DNA"/>
</dbReference>
<reference evidence="2" key="1">
    <citation type="journal article" date="2020" name="Nature">
        <title>Giant virus diversity and host interactions through global metagenomics.</title>
        <authorList>
            <person name="Schulz F."/>
            <person name="Roux S."/>
            <person name="Paez-Espino D."/>
            <person name="Jungbluth S."/>
            <person name="Walsh D.A."/>
            <person name="Denef V.J."/>
            <person name="McMahon K.D."/>
            <person name="Konstantinidis K.T."/>
            <person name="Eloe-Fadrosh E.A."/>
            <person name="Kyrpides N.C."/>
            <person name="Woyke T."/>
        </authorList>
    </citation>
    <scope>NUCLEOTIDE SEQUENCE</scope>
    <source>
        <strain evidence="2">GVMAG-M-3300025572-1</strain>
    </source>
</reference>
<evidence type="ECO:0000313" key="2">
    <source>
        <dbReference type="EMBL" id="QHT97673.1"/>
    </source>
</evidence>
<evidence type="ECO:0000256" key="1">
    <source>
        <dbReference type="SAM" id="MobiDB-lite"/>
    </source>
</evidence>
<organism evidence="2">
    <name type="scientific">viral metagenome</name>
    <dbReference type="NCBI Taxonomy" id="1070528"/>
    <lineage>
        <taxon>unclassified sequences</taxon>
        <taxon>metagenomes</taxon>
        <taxon>organismal metagenomes</taxon>
    </lineage>
</organism>